<dbReference type="CDD" id="cd13613">
    <property type="entry name" value="PBP2_Opu_like_2"/>
    <property type="match status" value="1"/>
</dbReference>
<keyword evidence="4" id="KW-1185">Reference proteome</keyword>
<feature type="signal peptide" evidence="1">
    <location>
        <begin position="1"/>
        <end position="23"/>
    </location>
</feature>
<evidence type="ECO:0000256" key="1">
    <source>
        <dbReference type="SAM" id="SignalP"/>
    </source>
</evidence>
<evidence type="ECO:0000259" key="2">
    <source>
        <dbReference type="Pfam" id="PF04069"/>
    </source>
</evidence>
<gene>
    <name evidence="3" type="ORF">IQ247_26480</name>
</gene>
<protein>
    <submittedName>
        <fullName evidence="3">ABC transporter substrate-binding protein</fullName>
    </submittedName>
</protein>
<keyword evidence="1" id="KW-0732">Signal</keyword>
<comment type="caution">
    <text evidence="3">The sequence shown here is derived from an EMBL/GenBank/DDBJ whole genome shotgun (WGS) entry which is preliminary data.</text>
</comment>
<dbReference type="Pfam" id="PF04069">
    <property type="entry name" value="OpuAC"/>
    <property type="match status" value="1"/>
</dbReference>
<evidence type="ECO:0000313" key="4">
    <source>
        <dbReference type="Proteomes" id="UP000620559"/>
    </source>
</evidence>
<dbReference type="Gene3D" id="3.40.190.120">
    <property type="entry name" value="Osmoprotection protein (prox), domain 2"/>
    <property type="match status" value="1"/>
</dbReference>
<reference evidence="3" key="1">
    <citation type="submission" date="2020-10" db="EMBL/GenBank/DDBJ databases">
        <authorList>
            <person name="Castelo-Branco R."/>
            <person name="Eusebio N."/>
            <person name="Adriana R."/>
            <person name="Vieira A."/>
            <person name="Brugerolle De Fraissinette N."/>
            <person name="Rezende De Castro R."/>
            <person name="Schneider M.P."/>
            <person name="Vasconcelos V."/>
            <person name="Leao P.N."/>
        </authorList>
    </citation>
    <scope>NUCLEOTIDE SEQUENCE</scope>
    <source>
        <strain evidence="3">LEGE 06105</strain>
    </source>
</reference>
<dbReference type="RefSeq" id="WP_193924585.1">
    <property type="nucleotide sequence ID" value="NZ_JADEWL010000144.1"/>
</dbReference>
<organism evidence="3 4">
    <name type="scientific">Plectonema cf. radiosum LEGE 06105</name>
    <dbReference type="NCBI Taxonomy" id="945769"/>
    <lineage>
        <taxon>Bacteria</taxon>
        <taxon>Bacillati</taxon>
        <taxon>Cyanobacteriota</taxon>
        <taxon>Cyanophyceae</taxon>
        <taxon>Oscillatoriophycideae</taxon>
        <taxon>Oscillatoriales</taxon>
        <taxon>Microcoleaceae</taxon>
        <taxon>Plectonema</taxon>
    </lineage>
</organism>
<dbReference type="AlphaFoldDB" id="A0A8J7JVT6"/>
<accession>A0A8J7JVT6</accession>
<evidence type="ECO:0000313" key="3">
    <source>
        <dbReference type="EMBL" id="MBE9216164.1"/>
    </source>
</evidence>
<proteinExistence type="predicted"/>
<dbReference type="Proteomes" id="UP000620559">
    <property type="component" value="Unassembled WGS sequence"/>
</dbReference>
<dbReference type="PROSITE" id="PS51257">
    <property type="entry name" value="PROKAR_LIPOPROTEIN"/>
    <property type="match status" value="1"/>
</dbReference>
<dbReference type="GO" id="GO:0022857">
    <property type="term" value="F:transmembrane transporter activity"/>
    <property type="evidence" value="ECO:0007669"/>
    <property type="project" value="InterPro"/>
</dbReference>
<dbReference type="InterPro" id="IPR007210">
    <property type="entry name" value="ABC_Gly_betaine_transp_sub-bd"/>
</dbReference>
<dbReference type="SUPFAM" id="SSF53850">
    <property type="entry name" value="Periplasmic binding protein-like II"/>
    <property type="match status" value="1"/>
</dbReference>
<dbReference type="EMBL" id="JADEWL010000144">
    <property type="protein sequence ID" value="MBE9216164.1"/>
    <property type="molecule type" value="Genomic_DNA"/>
</dbReference>
<dbReference type="GO" id="GO:0043190">
    <property type="term" value="C:ATP-binding cassette (ABC) transporter complex"/>
    <property type="evidence" value="ECO:0007669"/>
    <property type="project" value="InterPro"/>
</dbReference>
<dbReference type="Gene3D" id="3.40.190.10">
    <property type="entry name" value="Periplasmic binding protein-like II"/>
    <property type="match status" value="1"/>
</dbReference>
<name>A0A8J7JVT6_9CYAN</name>
<feature type="domain" description="ABC-type glycine betaine transport system substrate-binding" evidence="2">
    <location>
        <begin position="32"/>
        <end position="294"/>
    </location>
</feature>
<feature type="chain" id="PRO_5035296604" evidence="1">
    <location>
        <begin position="24"/>
        <end position="299"/>
    </location>
</feature>
<sequence>MKRFFILLIAGLCLSLWFTGCNTNSVSSGGADIVVASKNFTEQDILGELLAQQIEASTKLKVDRRPQLGGSFICHKAIVAGEIDAYIEYTGTALTAILEQKVISDPTKVYNLVKQSYDKQFNLEVTKPLGFENTFAMIIRGEDAKKYNIKTLSEAAKYTPSWRAGFGYEFGEREDGFPGLSKAYNLKFGESPKVMDLGLIYRALTQKLVDMVAGNSTDGQIARLGLVVLKDDKKYFPPYEAAPIVRKETLKKYPQLQKPLSQLAGILTADEMQQLNYQVEGELRDIKEVVSEFRQSKGL</sequence>